<dbReference type="RefSeq" id="WP_058357194.1">
    <property type="nucleotide sequence ID" value="NZ_CABKVG010000010.1"/>
</dbReference>
<feature type="region of interest" description="Disordered" evidence="1">
    <location>
        <begin position="44"/>
        <end position="63"/>
    </location>
</feature>
<name>A0ABY4E3U3_9NEIS</name>
<gene>
    <name evidence="2" type="ORF">LVJ82_00555</name>
</gene>
<evidence type="ECO:0000256" key="1">
    <source>
        <dbReference type="SAM" id="MobiDB-lite"/>
    </source>
</evidence>
<organism evidence="2 3">
    <name type="scientific">Vitreoscilla massiliensis</name>
    <dbReference type="NCBI Taxonomy" id="1689272"/>
    <lineage>
        <taxon>Bacteria</taxon>
        <taxon>Pseudomonadati</taxon>
        <taxon>Pseudomonadota</taxon>
        <taxon>Betaproteobacteria</taxon>
        <taxon>Neisseriales</taxon>
        <taxon>Neisseriaceae</taxon>
        <taxon>Vitreoscilla</taxon>
    </lineage>
</organism>
<keyword evidence="3" id="KW-1185">Reference proteome</keyword>
<proteinExistence type="predicted"/>
<evidence type="ECO:0000313" key="3">
    <source>
        <dbReference type="Proteomes" id="UP000832011"/>
    </source>
</evidence>
<accession>A0ABY4E3U3</accession>
<dbReference type="Proteomes" id="UP000832011">
    <property type="component" value="Chromosome"/>
</dbReference>
<sequence>MSKLSDFEALQLAATLISSSKYTPQASEAELIEKLFDTSEKIKAEQEKRTPPRKMGKVDIGLI</sequence>
<protein>
    <submittedName>
        <fullName evidence="2">Uncharacterized protein</fullName>
    </submittedName>
</protein>
<reference evidence="2 3" key="1">
    <citation type="journal article" date="2022" name="Res Sq">
        <title>Evolution of multicellular longitudinally dividing oral cavity symbionts (Neisseriaceae).</title>
        <authorList>
            <person name="Nyongesa S."/>
            <person name="Weber P."/>
            <person name="Bernet E."/>
            <person name="Pullido F."/>
            <person name="Nieckarz M."/>
            <person name="Delaby M."/>
            <person name="Nieves C."/>
            <person name="Viehboeck T."/>
            <person name="Krause N."/>
            <person name="Rivera-Millot A."/>
            <person name="Nakamura A."/>
            <person name="Vischer N."/>
            <person name="VanNieuwenhze M."/>
            <person name="Brun Y."/>
            <person name="Cava F."/>
            <person name="Bulgheresi S."/>
            <person name="Veyrier F."/>
        </authorList>
    </citation>
    <scope>NUCLEOTIDE SEQUENCE [LARGE SCALE GENOMIC DNA]</scope>
    <source>
        <strain evidence="2 3">SN4</strain>
    </source>
</reference>
<evidence type="ECO:0000313" key="2">
    <source>
        <dbReference type="EMBL" id="UOO89505.1"/>
    </source>
</evidence>
<dbReference type="EMBL" id="CP091511">
    <property type="protein sequence ID" value="UOO89505.1"/>
    <property type="molecule type" value="Genomic_DNA"/>
</dbReference>